<keyword evidence="1" id="KW-0808">Transferase</keyword>
<dbReference type="Gene3D" id="3.40.50.150">
    <property type="entry name" value="Vaccinia Virus protein VP39"/>
    <property type="match status" value="1"/>
</dbReference>
<accession>A0A856MDB9</accession>
<dbReference type="RefSeq" id="WP_171975964.1">
    <property type="nucleotide sequence ID" value="NZ_CAWOXK010000001.1"/>
</dbReference>
<dbReference type="KEGG" id="bsen:DP114_09445"/>
<dbReference type="PANTHER" id="PTHR43675">
    <property type="entry name" value="ARSENITE METHYLTRANSFERASE"/>
    <property type="match status" value="1"/>
</dbReference>
<dbReference type="InterPro" id="IPR029063">
    <property type="entry name" value="SAM-dependent_MTases_sf"/>
</dbReference>
<protein>
    <recommendedName>
        <fullName evidence="5">Methyltransferase domain-containing protein</fullName>
    </recommendedName>
</protein>
<dbReference type="PANTHER" id="PTHR43675:SF8">
    <property type="entry name" value="ARSENITE METHYLTRANSFERASE"/>
    <property type="match status" value="1"/>
</dbReference>
<keyword evidence="2" id="KW-0949">S-adenosyl-L-methionine</keyword>
<reference evidence="3 4" key="1">
    <citation type="submission" date="2018-06" db="EMBL/GenBank/DDBJ databases">
        <title>Comparative genomics of Brasilonema spp. strains.</title>
        <authorList>
            <person name="Alvarenga D.O."/>
            <person name="Fiore M.F."/>
            <person name="Varani A.M."/>
        </authorList>
    </citation>
    <scope>NUCLEOTIDE SEQUENCE [LARGE SCALE GENOMIC DNA]</scope>
    <source>
        <strain evidence="3 4">CENA114</strain>
    </source>
</reference>
<gene>
    <name evidence="3" type="ORF">DP114_09445</name>
</gene>
<organism evidence="3 4">
    <name type="scientific">Brasilonema sennae CENA114</name>
    <dbReference type="NCBI Taxonomy" id="415709"/>
    <lineage>
        <taxon>Bacteria</taxon>
        <taxon>Bacillati</taxon>
        <taxon>Cyanobacteriota</taxon>
        <taxon>Cyanophyceae</taxon>
        <taxon>Nostocales</taxon>
        <taxon>Scytonemataceae</taxon>
        <taxon>Brasilonema</taxon>
        <taxon>Bromeliae group (in: Brasilonema)</taxon>
    </lineage>
</organism>
<sequence>MKPSEDRNYKLADYLARSSDRYSLTKYKILMNWLPQTPKMRVLNAGCGSGEMNILLSQNLTWQVDALDIDIEAIRLSQKLKLENNIKNLNLYHTTIEDYIAPEKYDIIISNDVLEHIEDDQAVIKKFSDILKPDGLIGISVPALQWLFGYHDEMLAHYRRYHRKELINKLSVYFNISKCRYFGASLIPIALFYSRWLRKPYPVAELESESVKTTILENLLGFESKVSFPLGISLIALGTAKKLCLK</sequence>
<dbReference type="CDD" id="cd02440">
    <property type="entry name" value="AdoMet_MTases"/>
    <property type="match status" value="1"/>
</dbReference>
<dbReference type="AlphaFoldDB" id="A0A856MDB9"/>
<evidence type="ECO:0000313" key="3">
    <source>
        <dbReference type="EMBL" id="QDL08099.1"/>
    </source>
</evidence>
<keyword evidence="4" id="KW-1185">Reference proteome</keyword>
<evidence type="ECO:0008006" key="5">
    <source>
        <dbReference type="Google" id="ProtNLM"/>
    </source>
</evidence>
<name>A0A856MDB9_9CYAN</name>
<dbReference type="Proteomes" id="UP000503129">
    <property type="component" value="Chromosome"/>
</dbReference>
<dbReference type="InterPro" id="IPR026669">
    <property type="entry name" value="Arsenite_MeTrfase-like"/>
</dbReference>
<evidence type="ECO:0000256" key="2">
    <source>
        <dbReference type="ARBA" id="ARBA00022691"/>
    </source>
</evidence>
<proteinExistence type="predicted"/>
<dbReference type="Pfam" id="PF13489">
    <property type="entry name" value="Methyltransf_23"/>
    <property type="match status" value="1"/>
</dbReference>
<dbReference type="GO" id="GO:0008168">
    <property type="term" value="F:methyltransferase activity"/>
    <property type="evidence" value="ECO:0007669"/>
    <property type="project" value="TreeGrafter"/>
</dbReference>
<dbReference type="EMBL" id="CP030118">
    <property type="protein sequence ID" value="QDL08099.1"/>
    <property type="molecule type" value="Genomic_DNA"/>
</dbReference>
<evidence type="ECO:0000256" key="1">
    <source>
        <dbReference type="ARBA" id="ARBA00022679"/>
    </source>
</evidence>
<dbReference type="SUPFAM" id="SSF53335">
    <property type="entry name" value="S-adenosyl-L-methionine-dependent methyltransferases"/>
    <property type="match status" value="1"/>
</dbReference>
<evidence type="ECO:0000313" key="4">
    <source>
        <dbReference type="Proteomes" id="UP000503129"/>
    </source>
</evidence>